<reference evidence="3" key="2">
    <citation type="submission" date="2015-01" db="EMBL/GenBank/DDBJ databases">
        <title>Evolutionary Origins and Diversification of the Mycorrhizal Mutualists.</title>
        <authorList>
            <consortium name="DOE Joint Genome Institute"/>
            <consortium name="Mycorrhizal Genomics Consortium"/>
            <person name="Kohler A."/>
            <person name="Kuo A."/>
            <person name="Nagy L.G."/>
            <person name="Floudas D."/>
            <person name="Copeland A."/>
            <person name="Barry K.W."/>
            <person name="Cichocki N."/>
            <person name="Veneault-Fourrey C."/>
            <person name="LaButti K."/>
            <person name="Lindquist E.A."/>
            <person name="Lipzen A."/>
            <person name="Lundell T."/>
            <person name="Morin E."/>
            <person name="Murat C."/>
            <person name="Riley R."/>
            <person name="Ohm R."/>
            <person name="Sun H."/>
            <person name="Tunlid A."/>
            <person name="Henrissat B."/>
            <person name="Grigoriev I.V."/>
            <person name="Hibbett D.S."/>
            <person name="Martin F."/>
        </authorList>
    </citation>
    <scope>NUCLEOTIDE SEQUENCE [LARGE SCALE GENOMIC DNA]</scope>
    <source>
        <strain evidence="3">UH-Slu-Lm8-n1</strain>
    </source>
</reference>
<protein>
    <submittedName>
        <fullName evidence="2">Uncharacterized protein</fullName>
    </submittedName>
</protein>
<organism evidence="2 3">
    <name type="scientific">Suillus luteus UH-Slu-Lm8-n1</name>
    <dbReference type="NCBI Taxonomy" id="930992"/>
    <lineage>
        <taxon>Eukaryota</taxon>
        <taxon>Fungi</taxon>
        <taxon>Dikarya</taxon>
        <taxon>Basidiomycota</taxon>
        <taxon>Agaricomycotina</taxon>
        <taxon>Agaricomycetes</taxon>
        <taxon>Agaricomycetidae</taxon>
        <taxon>Boletales</taxon>
        <taxon>Suillineae</taxon>
        <taxon>Suillaceae</taxon>
        <taxon>Suillus</taxon>
    </lineage>
</organism>
<dbReference type="AlphaFoldDB" id="A0A0D0AS54"/>
<dbReference type="EMBL" id="KN835477">
    <property type="protein sequence ID" value="KIK37072.1"/>
    <property type="molecule type" value="Genomic_DNA"/>
</dbReference>
<gene>
    <name evidence="2" type="ORF">CY34DRAFT_810725</name>
</gene>
<dbReference type="InParanoid" id="A0A0D0AS54"/>
<name>A0A0D0AS54_9AGAM</name>
<evidence type="ECO:0000256" key="1">
    <source>
        <dbReference type="SAM" id="MobiDB-lite"/>
    </source>
</evidence>
<dbReference type="Proteomes" id="UP000054485">
    <property type="component" value="Unassembled WGS sequence"/>
</dbReference>
<feature type="region of interest" description="Disordered" evidence="1">
    <location>
        <begin position="30"/>
        <end position="56"/>
    </location>
</feature>
<accession>A0A0D0AS54</accession>
<keyword evidence="3" id="KW-1185">Reference proteome</keyword>
<evidence type="ECO:0000313" key="3">
    <source>
        <dbReference type="Proteomes" id="UP000054485"/>
    </source>
</evidence>
<proteinExistence type="predicted"/>
<evidence type="ECO:0000313" key="2">
    <source>
        <dbReference type="EMBL" id="KIK37072.1"/>
    </source>
</evidence>
<sequence length="56" mass="5766">MRRAAAGVRGSDTIDDIGSRVVSDIEHQGDTMGVCDSRSAHTGPKPLVEQLGDGSG</sequence>
<dbReference type="HOGENOM" id="CLU_3015770_0_0_1"/>
<reference evidence="2 3" key="1">
    <citation type="submission" date="2014-04" db="EMBL/GenBank/DDBJ databases">
        <authorList>
            <consortium name="DOE Joint Genome Institute"/>
            <person name="Kuo A."/>
            <person name="Ruytinx J."/>
            <person name="Rineau F."/>
            <person name="Colpaert J."/>
            <person name="Kohler A."/>
            <person name="Nagy L.G."/>
            <person name="Floudas D."/>
            <person name="Copeland A."/>
            <person name="Barry K.W."/>
            <person name="Cichocki N."/>
            <person name="Veneault-Fourrey C."/>
            <person name="LaButti K."/>
            <person name="Lindquist E.A."/>
            <person name="Lipzen A."/>
            <person name="Lundell T."/>
            <person name="Morin E."/>
            <person name="Murat C."/>
            <person name="Sun H."/>
            <person name="Tunlid A."/>
            <person name="Henrissat B."/>
            <person name="Grigoriev I.V."/>
            <person name="Hibbett D.S."/>
            <person name="Martin F."/>
            <person name="Nordberg H.P."/>
            <person name="Cantor M.N."/>
            <person name="Hua S.X."/>
        </authorList>
    </citation>
    <scope>NUCLEOTIDE SEQUENCE [LARGE SCALE GENOMIC DNA]</scope>
    <source>
        <strain evidence="2 3">UH-Slu-Lm8-n1</strain>
    </source>
</reference>